<dbReference type="AlphaFoldDB" id="A0AAQ3X583"/>
<evidence type="ECO:0000313" key="2">
    <source>
        <dbReference type="Proteomes" id="UP001341281"/>
    </source>
</evidence>
<name>A0AAQ3X583_PASNO</name>
<organism evidence="1 2">
    <name type="scientific">Paspalum notatum var. saurae</name>
    <dbReference type="NCBI Taxonomy" id="547442"/>
    <lineage>
        <taxon>Eukaryota</taxon>
        <taxon>Viridiplantae</taxon>
        <taxon>Streptophyta</taxon>
        <taxon>Embryophyta</taxon>
        <taxon>Tracheophyta</taxon>
        <taxon>Spermatophyta</taxon>
        <taxon>Magnoliopsida</taxon>
        <taxon>Liliopsida</taxon>
        <taxon>Poales</taxon>
        <taxon>Poaceae</taxon>
        <taxon>PACMAD clade</taxon>
        <taxon>Panicoideae</taxon>
        <taxon>Andropogonodae</taxon>
        <taxon>Paspaleae</taxon>
        <taxon>Paspalinae</taxon>
        <taxon>Paspalum</taxon>
    </lineage>
</organism>
<dbReference type="EMBL" id="CP144751">
    <property type="protein sequence ID" value="WVZ85271.1"/>
    <property type="molecule type" value="Genomic_DNA"/>
</dbReference>
<keyword evidence="2" id="KW-1185">Reference proteome</keyword>
<dbReference type="Proteomes" id="UP001341281">
    <property type="component" value="Chromosome 07"/>
</dbReference>
<accession>A0AAQ3X583</accession>
<reference evidence="1 2" key="1">
    <citation type="submission" date="2024-02" db="EMBL/GenBank/DDBJ databases">
        <title>High-quality chromosome-scale genome assembly of Pensacola bahiagrass (Paspalum notatum Flugge var. saurae).</title>
        <authorList>
            <person name="Vega J.M."/>
            <person name="Podio M."/>
            <person name="Orjuela J."/>
            <person name="Siena L.A."/>
            <person name="Pessino S.C."/>
            <person name="Combes M.C."/>
            <person name="Mariac C."/>
            <person name="Albertini E."/>
            <person name="Pupilli F."/>
            <person name="Ortiz J.P.A."/>
            <person name="Leblanc O."/>
        </authorList>
    </citation>
    <scope>NUCLEOTIDE SEQUENCE [LARGE SCALE GENOMIC DNA]</scope>
    <source>
        <strain evidence="1">R1</strain>
        <tissue evidence="1">Leaf</tissue>
    </source>
</reference>
<gene>
    <name evidence="1" type="ORF">U9M48_032218</name>
</gene>
<sequence length="79" mass="9325">MMFTLTDMDFALLYDKPTESAPGEARYDDKMLHYSIEKRKWEISNIKCLKIIRHLIDDSNEWSMPKCATAKELPDRLKS</sequence>
<protein>
    <submittedName>
        <fullName evidence="1">Uncharacterized protein</fullName>
    </submittedName>
</protein>
<evidence type="ECO:0000313" key="1">
    <source>
        <dbReference type="EMBL" id="WVZ85271.1"/>
    </source>
</evidence>
<proteinExistence type="predicted"/>